<dbReference type="InterPro" id="IPR053875">
    <property type="entry name" value="Cytochrom_c_NrfB-like_dom"/>
</dbReference>
<evidence type="ECO:0000256" key="1">
    <source>
        <dbReference type="ARBA" id="ARBA00022729"/>
    </source>
</evidence>
<dbReference type="AlphaFoldDB" id="A0AA37TPW1"/>
<reference evidence="4 5" key="1">
    <citation type="journal article" date="2014" name="Int. J. Syst. Evol. Microbiol.">
        <title>Complete genome sequence of Corynebacterium casei LMG S-19264T (=DSM 44701T), isolated from a smear-ripened cheese.</title>
        <authorList>
            <consortium name="US DOE Joint Genome Institute (JGI-PGF)"/>
            <person name="Walter F."/>
            <person name="Albersmeier A."/>
            <person name="Kalinowski J."/>
            <person name="Ruckert C."/>
        </authorList>
    </citation>
    <scope>NUCLEOTIDE SEQUENCE [LARGE SCALE GENOMIC DNA]</scope>
    <source>
        <strain evidence="4 5">NBRC 112785</strain>
    </source>
</reference>
<comment type="caution">
    <text evidence="4">The sequence shown here is derived from an EMBL/GenBank/DDBJ whole genome shotgun (WGS) entry which is preliminary data.</text>
</comment>
<keyword evidence="5" id="KW-1185">Reference proteome</keyword>
<dbReference type="Proteomes" id="UP001157439">
    <property type="component" value="Unassembled WGS sequence"/>
</dbReference>
<dbReference type="PANTHER" id="PTHR35038:SF5">
    <property type="entry name" value="CYTOCHROME C-TYPE PROTEIN NRFB"/>
    <property type="match status" value="1"/>
</dbReference>
<dbReference type="EMBL" id="BSPO01000002">
    <property type="protein sequence ID" value="GLS83513.1"/>
    <property type="molecule type" value="Genomic_DNA"/>
</dbReference>
<keyword evidence="1 2" id="KW-0732">Signal</keyword>
<evidence type="ECO:0000259" key="3">
    <source>
        <dbReference type="Pfam" id="PF22678"/>
    </source>
</evidence>
<dbReference type="Pfam" id="PF22678">
    <property type="entry name" value="Cytochrom_c_NrfB-like"/>
    <property type="match status" value="1"/>
</dbReference>
<dbReference type="Gene3D" id="1.10.1130.10">
    <property type="entry name" value="Flavocytochrome C3, Chain A"/>
    <property type="match status" value="1"/>
</dbReference>
<dbReference type="InterPro" id="IPR036280">
    <property type="entry name" value="Multihaem_cyt_sf"/>
</dbReference>
<dbReference type="InterPro" id="IPR051829">
    <property type="entry name" value="Multiheme_Cytochr_ET"/>
</dbReference>
<feature type="chain" id="PRO_5041360272" description="Cytochrome c-type protein NrfB-like domain-containing protein" evidence="2">
    <location>
        <begin position="20"/>
        <end position="204"/>
    </location>
</feature>
<feature type="signal peptide" evidence="2">
    <location>
        <begin position="1"/>
        <end position="19"/>
    </location>
</feature>
<proteinExistence type="predicted"/>
<feature type="domain" description="Cytochrome c-type protein NrfB-like" evidence="3">
    <location>
        <begin position="76"/>
        <end position="160"/>
    </location>
</feature>
<dbReference type="SUPFAM" id="SSF48695">
    <property type="entry name" value="Multiheme cytochromes"/>
    <property type="match status" value="1"/>
</dbReference>
<dbReference type="PANTHER" id="PTHR35038">
    <property type="entry name" value="DISSIMILATORY SULFITE REDUCTASE SIRA"/>
    <property type="match status" value="1"/>
</dbReference>
<gene>
    <name evidence="4" type="ORF">GCM10007894_14900</name>
</gene>
<protein>
    <recommendedName>
        <fullName evidence="3">Cytochrome c-type protein NrfB-like domain-containing protein</fullName>
    </recommendedName>
</protein>
<evidence type="ECO:0000313" key="4">
    <source>
        <dbReference type="EMBL" id="GLS83513.1"/>
    </source>
</evidence>
<organism evidence="4 5">
    <name type="scientific">Paraferrimonas haliotis</name>
    <dbReference type="NCBI Taxonomy" id="2013866"/>
    <lineage>
        <taxon>Bacteria</taxon>
        <taxon>Pseudomonadati</taxon>
        <taxon>Pseudomonadota</taxon>
        <taxon>Gammaproteobacteria</taxon>
        <taxon>Alteromonadales</taxon>
        <taxon>Ferrimonadaceae</taxon>
        <taxon>Paraferrimonas</taxon>
    </lineage>
</organism>
<evidence type="ECO:0000256" key="2">
    <source>
        <dbReference type="SAM" id="SignalP"/>
    </source>
</evidence>
<name>A0AA37TPW1_9GAMM</name>
<accession>A0AA37TPW1</accession>
<sequence length="204" mass="22079">MATLVTLVGALAVSGPLVANESNDLDILVDKFQQGSYSSRGADGCMMCHRRDEGVADIFVSAHGKTDNGPMAGLQCEACHGPQGKHRGKNEPMLSFGKDSALTADMQNSVCLGCHQGTQAHWSYSLHKLEEVSCVSCHSIHTANDAVLDRSNQVAACTSCHLKQKGDINKRSSHPMTNEQMVYSPYINKASRYSSFKVYVIKLS</sequence>
<evidence type="ECO:0000313" key="5">
    <source>
        <dbReference type="Proteomes" id="UP001157439"/>
    </source>
</evidence>
<dbReference type="GO" id="GO:0016491">
    <property type="term" value="F:oxidoreductase activity"/>
    <property type="evidence" value="ECO:0007669"/>
    <property type="project" value="TreeGrafter"/>
</dbReference>